<dbReference type="Gene3D" id="3.30.70.1170">
    <property type="entry name" value="Sun protein, domain 3"/>
    <property type="match status" value="1"/>
</dbReference>
<dbReference type="GO" id="GO:0006396">
    <property type="term" value="P:RNA processing"/>
    <property type="evidence" value="ECO:0007669"/>
    <property type="project" value="InterPro"/>
</dbReference>
<dbReference type="InterPro" id="IPR018314">
    <property type="entry name" value="RsmB/NOL1/NOP2-like_CS"/>
</dbReference>
<dbReference type="PANTHER" id="PTHR22807">
    <property type="entry name" value="NOP2 YEAST -RELATED NOL1/NOP2/FMU SUN DOMAIN-CONTAINING"/>
    <property type="match status" value="1"/>
</dbReference>
<sequence>MRLPEQFLNKMKEFLQDEYEAFLASYEQPRVQGLRINTLKISVEDFLKISPFTLEPVPWCKEGFYYREEDRPGKHPYYHAGLYYIQEPSAMIPVEILGAQSGERILDVCAAPGGKTVQLANEMKGTGLLVSNEINLNRVKALIRNIELFGIHNAIVTNVSAEKLVNYFEGFFDRILVDAPCSGEGMFRKDEAMVKSWEKQGPDYYISIQAEILSYMSRMLKSGGQAVYSTCTFSREENEAVIEDFLERHKAFQLKPIEHFKNAFGITAPVANHSDIQINTMRLWPHKISGEGHFAACLEKNRLEKEFIARAENNQGISAPREFIEFMEKNLVISFEGPYEIHGDQLYQVPKGVPSLRGLKVLRSGLLLGTLKKNRFEPSQAMAMALKKQDAQRTVDFSSRSQEVIKYLKGETLHIDGEKGWTLVCVDGFPLGWAKQTENLLKNEYPAAWRRLD</sequence>
<evidence type="ECO:0000313" key="10">
    <source>
        <dbReference type="Proteomes" id="UP000095743"/>
    </source>
</evidence>
<evidence type="ECO:0000313" key="9">
    <source>
        <dbReference type="EMBL" id="AOT72344.1"/>
    </source>
</evidence>
<dbReference type="InterPro" id="IPR029063">
    <property type="entry name" value="SAM-dependent_MTases_sf"/>
</dbReference>
<dbReference type="InterPro" id="IPR027391">
    <property type="entry name" value="Nol1_Nop2_Fmu_2"/>
</dbReference>
<dbReference type="Gene3D" id="3.40.50.150">
    <property type="entry name" value="Vaccinia Virus protein VP39"/>
    <property type="match status" value="1"/>
</dbReference>
<evidence type="ECO:0000256" key="7">
    <source>
        <dbReference type="PROSITE-ProRule" id="PRU01023"/>
    </source>
</evidence>
<feature type="binding site" evidence="7">
    <location>
        <begin position="109"/>
        <end position="115"/>
    </location>
    <ligand>
        <name>S-adenosyl-L-methionine</name>
        <dbReference type="ChEBI" id="CHEBI:59789"/>
    </ligand>
</feature>
<keyword evidence="6 7" id="KW-0694">RNA-binding</keyword>
<dbReference type="AlphaFoldDB" id="A0A1D8GN80"/>
<dbReference type="GO" id="GO:0003723">
    <property type="term" value="F:RNA binding"/>
    <property type="evidence" value="ECO:0007669"/>
    <property type="project" value="UniProtKB-UniRule"/>
</dbReference>
<accession>A0A1D8GN80</accession>
<dbReference type="GO" id="GO:0008757">
    <property type="term" value="F:S-adenosylmethionine-dependent methyltransferase activity"/>
    <property type="evidence" value="ECO:0007669"/>
    <property type="project" value="InterPro"/>
</dbReference>
<evidence type="ECO:0000256" key="2">
    <source>
        <dbReference type="ARBA" id="ARBA00022490"/>
    </source>
</evidence>
<dbReference type="KEGG" id="gfe:Gferi_24025"/>
<dbReference type="InterPro" id="IPR011023">
    <property type="entry name" value="Nop2p"/>
</dbReference>
<keyword evidence="2" id="KW-0963">Cytoplasm</keyword>
<dbReference type="InterPro" id="IPR023267">
    <property type="entry name" value="RCMT"/>
</dbReference>
<dbReference type="SUPFAM" id="SSF53335">
    <property type="entry name" value="S-adenosyl-L-methionine-dependent methyltransferases"/>
    <property type="match status" value="1"/>
</dbReference>
<evidence type="ECO:0000256" key="4">
    <source>
        <dbReference type="ARBA" id="ARBA00022679"/>
    </source>
</evidence>
<dbReference type="Proteomes" id="UP000095743">
    <property type="component" value="Chromosome"/>
</dbReference>
<keyword evidence="4 7" id="KW-0808">Transferase</keyword>
<proteinExistence type="inferred from homology"/>
<dbReference type="PROSITE" id="PS51686">
    <property type="entry name" value="SAM_MT_RSMB_NOP"/>
    <property type="match status" value="1"/>
</dbReference>
<dbReference type="InterPro" id="IPR001678">
    <property type="entry name" value="MeTrfase_RsmB-F_NOP2_dom"/>
</dbReference>
<dbReference type="EMBL" id="CP017269">
    <property type="protein sequence ID" value="AOT72344.1"/>
    <property type="molecule type" value="Genomic_DNA"/>
</dbReference>
<dbReference type="Pfam" id="PF17126">
    <property type="entry name" value="RsmF_methylt_CI"/>
    <property type="match status" value="1"/>
</dbReference>
<comment type="caution">
    <text evidence="7">Lacks conserved residue(s) required for the propagation of feature annotation.</text>
</comment>
<dbReference type="CDD" id="cd21147">
    <property type="entry name" value="RsmF_methylt_CTD1"/>
    <property type="match status" value="1"/>
</dbReference>
<dbReference type="Pfam" id="PF17125">
    <property type="entry name" value="Methyltr_RsmF_N"/>
    <property type="match status" value="1"/>
</dbReference>
<reference evidence="9 10" key="1">
    <citation type="submission" date="2016-09" db="EMBL/GenBank/DDBJ databases">
        <title>Genomic analysis reveals versatility of anaerobic energy metabolism of Geosporobacter ferrireducens IRF9 of phylum Firmicutes.</title>
        <authorList>
            <person name="Kim S.-J."/>
        </authorList>
    </citation>
    <scope>NUCLEOTIDE SEQUENCE [LARGE SCALE GENOMIC DNA]</scope>
    <source>
        <strain evidence="9 10">IRF9</strain>
    </source>
</reference>
<feature type="binding site" evidence="7">
    <location>
        <position position="133"/>
    </location>
    <ligand>
        <name>S-adenosyl-L-methionine</name>
        <dbReference type="ChEBI" id="CHEBI:59789"/>
    </ligand>
</feature>
<evidence type="ECO:0000256" key="3">
    <source>
        <dbReference type="ARBA" id="ARBA00022603"/>
    </source>
</evidence>
<dbReference type="PANTHER" id="PTHR22807:SF30">
    <property type="entry name" value="28S RRNA (CYTOSINE(4447)-C(5))-METHYLTRANSFERASE-RELATED"/>
    <property type="match status" value="1"/>
</dbReference>
<keyword evidence="5 7" id="KW-0949">S-adenosyl-L-methionine</keyword>
<keyword evidence="3 7" id="KW-0489">Methyltransferase</keyword>
<evidence type="ECO:0000256" key="6">
    <source>
        <dbReference type="ARBA" id="ARBA00022884"/>
    </source>
</evidence>
<organism evidence="9 10">
    <name type="scientific">Geosporobacter ferrireducens</name>
    <dbReference type="NCBI Taxonomy" id="1424294"/>
    <lineage>
        <taxon>Bacteria</taxon>
        <taxon>Bacillati</taxon>
        <taxon>Bacillota</taxon>
        <taxon>Clostridia</taxon>
        <taxon>Peptostreptococcales</taxon>
        <taxon>Thermotaleaceae</taxon>
        <taxon>Geosporobacter</taxon>
    </lineage>
</organism>
<keyword evidence="10" id="KW-1185">Reference proteome</keyword>
<dbReference type="PROSITE" id="PS01153">
    <property type="entry name" value="NOL1_NOP2_SUN"/>
    <property type="match status" value="1"/>
</dbReference>
<dbReference type="STRING" id="1424294.Gferi_24025"/>
<comment type="similarity">
    <text evidence="1 7">Belongs to the class I-like SAM-binding methyltransferase superfamily. RsmB/NOP family.</text>
</comment>
<name>A0A1D8GN80_9FIRM</name>
<dbReference type="Pfam" id="PF01189">
    <property type="entry name" value="Methyltr_RsmB-F"/>
    <property type="match status" value="1"/>
</dbReference>
<dbReference type="InterPro" id="IPR031341">
    <property type="entry name" value="Methyltr_RsmF_N"/>
</dbReference>
<dbReference type="OrthoDB" id="9810297at2"/>
<dbReference type="Gene3D" id="2.30.130.60">
    <property type="match status" value="1"/>
</dbReference>
<evidence type="ECO:0000259" key="8">
    <source>
        <dbReference type="PROSITE" id="PS51686"/>
    </source>
</evidence>
<feature type="domain" description="SAM-dependent MTase RsmB/NOP-type" evidence="8">
    <location>
        <begin position="22"/>
        <end position="301"/>
    </location>
</feature>
<gene>
    <name evidence="9" type="ORF">Gferi_24025</name>
</gene>
<dbReference type="GO" id="GO:0008173">
    <property type="term" value="F:RNA methyltransferase activity"/>
    <property type="evidence" value="ECO:0007669"/>
    <property type="project" value="InterPro"/>
</dbReference>
<protein>
    <submittedName>
        <fullName evidence="9">SAM-dependent methyltransferase</fullName>
    </submittedName>
</protein>
<dbReference type="CDD" id="cd02440">
    <property type="entry name" value="AdoMet_MTases"/>
    <property type="match status" value="1"/>
</dbReference>
<dbReference type="Pfam" id="PF13636">
    <property type="entry name" value="Methyltranf_PUA"/>
    <property type="match status" value="1"/>
</dbReference>
<dbReference type="PRINTS" id="PR02008">
    <property type="entry name" value="RCMTFAMILY"/>
</dbReference>
<dbReference type="InterPro" id="IPR031340">
    <property type="entry name" value="RsmF_methylt_CI"/>
</dbReference>
<evidence type="ECO:0000256" key="5">
    <source>
        <dbReference type="ARBA" id="ARBA00022691"/>
    </source>
</evidence>
<dbReference type="NCBIfam" id="TIGR00446">
    <property type="entry name" value="nop2p"/>
    <property type="match status" value="1"/>
</dbReference>
<dbReference type="InterPro" id="IPR049560">
    <property type="entry name" value="MeTrfase_RsmB-F_NOP2_cat"/>
</dbReference>
<dbReference type="GO" id="GO:0001510">
    <property type="term" value="P:RNA methylation"/>
    <property type="evidence" value="ECO:0007669"/>
    <property type="project" value="InterPro"/>
</dbReference>
<feature type="active site" description="Nucleophile" evidence="7">
    <location>
        <position position="231"/>
    </location>
</feature>
<dbReference type="RefSeq" id="WP_069980653.1">
    <property type="nucleotide sequence ID" value="NZ_CP017269.1"/>
</dbReference>
<evidence type="ECO:0000256" key="1">
    <source>
        <dbReference type="ARBA" id="ARBA00007494"/>
    </source>
</evidence>
<feature type="binding site" evidence="7">
    <location>
        <position position="178"/>
    </location>
    <ligand>
        <name>S-adenosyl-L-methionine</name>
        <dbReference type="ChEBI" id="CHEBI:59789"/>
    </ligand>
</feature>